<evidence type="ECO:0000313" key="4">
    <source>
        <dbReference type="Proteomes" id="UP000316993"/>
    </source>
</evidence>
<dbReference type="Proteomes" id="UP000316993">
    <property type="component" value="Unassembled WGS sequence"/>
</dbReference>
<evidence type="ECO:0000256" key="2">
    <source>
        <dbReference type="SAM" id="MobiDB-lite"/>
    </source>
</evidence>
<name>A0A543LIQ7_9BURK</name>
<accession>A0A543LIQ7</accession>
<evidence type="ECO:0000313" key="3">
    <source>
        <dbReference type="EMBL" id="TQN07217.1"/>
    </source>
</evidence>
<keyword evidence="1" id="KW-0175">Coiled coil</keyword>
<dbReference type="AlphaFoldDB" id="A0A543LIQ7"/>
<proteinExistence type="predicted"/>
<reference evidence="3 4" key="1">
    <citation type="submission" date="2019-06" db="EMBL/GenBank/DDBJ databases">
        <title>Genomic Encyclopedia of Archaeal and Bacterial Type Strains, Phase II (KMG-II): from individual species to whole genera.</title>
        <authorList>
            <person name="Goeker M."/>
        </authorList>
    </citation>
    <scope>NUCLEOTIDE SEQUENCE [LARGE SCALE GENOMIC DNA]</scope>
    <source>
        <strain evidence="3 4">DSM 7270</strain>
    </source>
</reference>
<comment type="caution">
    <text evidence="3">The sequence shown here is derived from an EMBL/GenBank/DDBJ whole genome shotgun (WGS) entry which is preliminary data.</text>
</comment>
<gene>
    <name evidence="3" type="ORF">BDD18_0311</name>
</gene>
<feature type="region of interest" description="Disordered" evidence="2">
    <location>
        <begin position="17"/>
        <end position="39"/>
    </location>
</feature>
<sequence length="120" mass="13155">MLGETSLLPVELQSVNQPASTNRRILKPCGTPSQKDNPTIAISMAEPSTTDQIAERVERLLLRHAELQRTNALLADQVSALTQERDSLKSRLNAARARIDALLERLPANAPVTPVHKDAE</sequence>
<evidence type="ECO:0008006" key="5">
    <source>
        <dbReference type="Google" id="ProtNLM"/>
    </source>
</evidence>
<protein>
    <recommendedName>
        <fullName evidence="5">DUF904 domain-containing protein</fullName>
    </recommendedName>
</protein>
<evidence type="ECO:0000256" key="1">
    <source>
        <dbReference type="SAM" id="Coils"/>
    </source>
</evidence>
<dbReference type="EMBL" id="VFPV01000001">
    <property type="protein sequence ID" value="TQN07217.1"/>
    <property type="molecule type" value="Genomic_DNA"/>
</dbReference>
<organism evidence="3 4">
    <name type="scientific">Acidovorax temperans</name>
    <dbReference type="NCBI Taxonomy" id="80878"/>
    <lineage>
        <taxon>Bacteria</taxon>
        <taxon>Pseudomonadati</taxon>
        <taxon>Pseudomonadota</taxon>
        <taxon>Betaproteobacteria</taxon>
        <taxon>Burkholderiales</taxon>
        <taxon>Comamonadaceae</taxon>
        <taxon>Acidovorax</taxon>
    </lineage>
</organism>
<feature type="coiled-coil region" evidence="1">
    <location>
        <begin position="57"/>
        <end position="105"/>
    </location>
</feature>